<proteinExistence type="predicted"/>
<dbReference type="EMBL" id="JAEACU010000001">
    <property type="protein sequence ID" value="KAH7547565.1"/>
    <property type="molecule type" value="Genomic_DNA"/>
</dbReference>
<accession>A0A978W6I1</accession>
<protein>
    <submittedName>
        <fullName evidence="1">Uncharacterized protein</fullName>
    </submittedName>
</protein>
<gene>
    <name evidence="1" type="ORF">FEM48_Zijuj01G0323300</name>
</gene>
<evidence type="ECO:0000313" key="2">
    <source>
        <dbReference type="Proteomes" id="UP000813462"/>
    </source>
</evidence>
<dbReference type="AlphaFoldDB" id="A0A978W6I1"/>
<dbReference type="Pfam" id="PF05056">
    <property type="entry name" value="DUF674"/>
    <property type="match status" value="2"/>
</dbReference>
<organism evidence="1 2">
    <name type="scientific">Ziziphus jujuba var. spinosa</name>
    <dbReference type="NCBI Taxonomy" id="714518"/>
    <lineage>
        <taxon>Eukaryota</taxon>
        <taxon>Viridiplantae</taxon>
        <taxon>Streptophyta</taxon>
        <taxon>Embryophyta</taxon>
        <taxon>Tracheophyta</taxon>
        <taxon>Spermatophyta</taxon>
        <taxon>Magnoliopsida</taxon>
        <taxon>eudicotyledons</taxon>
        <taxon>Gunneridae</taxon>
        <taxon>Pentapetalae</taxon>
        <taxon>rosids</taxon>
        <taxon>fabids</taxon>
        <taxon>Rosales</taxon>
        <taxon>Rhamnaceae</taxon>
        <taxon>Paliureae</taxon>
        <taxon>Ziziphus</taxon>
    </lineage>
</organism>
<sequence>MEIDGPILALFACLLFFKPYEVLTATVIVLGMKLFFIYSGQLSRQRTVGPPSEYVRVARKPIELKLSIDKRRNRVVFAECNKDFVNVLLSFLTLPMGTIIRLADKKSGIGCMDDLYKSVEYFDEEYFWTKAGKTMLLHPRSAYGLQCNSLLGKIDEIDYSVLYTCRSTPCLDSRHGLFSMVKNSICACGQSMDNEIFKVNGVKNIRGGFINNEIDRYIVRDDLKVLPASIDNTLSWFRKRKIKDSTDVKIKIVNVGRNEVLQLLLRWLISKTPLTDVFLVNNRNIDSNSLSMPYKYLREQNSISRKMRLKLWFSKSTKNVLCIEAEEAAFVDYIFSFLTFPIGAIINLLNGNSSMGSADKLYRSAAKLIEMQIISMESKETLLSPKLESMFGFGNQLLPVEEKIVPAPLTFDNKNCFCYLQNKPCFHFMPKLQIMNPKYPNMTTTGGGFVKGCRLLVTDKLEIKPLSIVSNMQKLDGIPFDDMEYMYVSVGEEEALNLLQASLISKNVLSHAFSAKPLSSPEVFLAMLSAPRLLFTGKSVHSSSGSHSYAMASQTKAYKPIELKLVIDKISNQVLYAESNKDFVDVLLSFLTLPMGTIIGLADKRSGIGSMDELYKSVEVLDDEKCFWTKAGKTMLLNPRSAYGFQYHNLVVKIDGMDYSKLYTCRRTPCWTSNSGFFSLVKNSICVCRQAMEYEVHLQNTGGNVGSSSMAFINKVDRYIIRDDLEILPSRIENGLPWLEEKQIKYGNEVGAKEVNIGVEEVLNLLHRSMVSKTPLTDVLVSKNNNASPDSSGMPYQHRKDQNGSSTNWMEVKLWFSKSTNRVLCIEAEEGFVNFLLTFLTLPLGAIIKVLKGQSSMGSIDKLYESAEKLSALQIISAKCKEMLLSPKLERMFGCYYQLLQIQEETMPSSLAYNNCTCWMFRNIKACEHFNQTLHIINPKWPGITPGGAFVKGCKLLVTDNLEIKPFSAASDISKLGDIPFSDMKSMPVKVGEEEALELLRASLISKSVLNHAFGAKVINRE</sequence>
<dbReference type="PANTHER" id="PTHR33103:SF27">
    <property type="entry name" value="OS04G0594700 PROTEIN"/>
    <property type="match status" value="1"/>
</dbReference>
<dbReference type="Proteomes" id="UP000813462">
    <property type="component" value="Unassembled WGS sequence"/>
</dbReference>
<evidence type="ECO:0000313" key="1">
    <source>
        <dbReference type="EMBL" id="KAH7547565.1"/>
    </source>
</evidence>
<comment type="caution">
    <text evidence="1">The sequence shown here is derived from an EMBL/GenBank/DDBJ whole genome shotgun (WGS) entry which is preliminary data.</text>
</comment>
<dbReference type="InterPro" id="IPR007750">
    <property type="entry name" value="DUF674"/>
</dbReference>
<name>A0A978W6I1_ZIZJJ</name>
<reference evidence="1" key="1">
    <citation type="journal article" date="2021" name="Front. Plant Sci.">
        <title>Chromosome-Scale Genome Assembly for Chinese Sour Jujube and Insights Into Its Genome Evolution and Domestication Signature.</title>
        <authorList>
            <person name="Shen L.-Y."/>
            <person name="Luo H."/>
            <person name="Wang X.-L."/>
            <person name="Wang X.-M."/>
            <person name="Qiu X.-J."/>
            <person name="Liu H."/>
            <person name="Zhou S.-S."/>
            <person name="Jia K.-H."/>
            <person name="Nie S."/>
            <person name="Bao Y.-T."/>
            <person name="Zhang R.-G."/>
            <person name="Yun Q.-Z."/>
            <person name="Chai Y.-H."/>
            <person name="Lu J.-Y."/>
            <person name="Li Y."/>
            <person name="Zhao S.-W."/>
            <person name="Mao J.-F."/>
            <person name="Jia S.-G."/>
            <person name="Mao Y.-M."/>
        </authorList>
    </citation>
    <scope>NUCLEOTIDE SEQUENCE</scope>
    <source>
        <strain evidence="1">AT0</strain>
        <tissue evidence="1">Leaf</tissue>
    </source>
</reference>
<dbReference type="PANTHER" id="PTHR33103">
    <property type="entry name" value="OS01G0153900 PROTEIN"/>
    <property type="match status" value="1"/>
</dbReference>